<evidence type="ECO:0000256" key="6">
    <source>
        <dbReference type="ARBA" id="ARBA00022842"/>
    </source>
</evidence>
<reference evidence="10" key="1">
    <citation type="journal article" date="2015" name="MBio">
        <title>Genome-Resolved Metagenomic Analysis Reveals Roles for Candidate Phyla and Other Microbial Community Members in Biogeochemical Transformations in Oil Reservoirs.</title>
        <authorList>
            <person name="Hu P."/>
            <person name="Tom L."/>
            <person name="Singh A."/>
            <person name="Thomas B.C."/>
            <person name="Baker B.J."/>
            <person name="Piceno Y.M."/>
            <person name="Andersen G.L."/>
            <person name="Banfield J.F."/>
        </authorList>
    </citation>
    <scope>NUCLEOTIDE SEQUENCE [LARGE SCALE GENOMIC DNA]</scope>
</reference>
<sequence length="88" mass="10391">MRLAVAYDISENRIRTRVYKILEKYGAWKQYSVFELEIDAVQRLMMEDEIKAQIKPGDKVRIYQLCEHCVKNIKDIGEKSPEKKSNVV</sequence>
<dbReference type="AlphaFoldDB" id="A0A101IHP8"/>
<protein>
    <recommendedName>
        <fullName evidence="8">CRISPR-associated endoribonuclease Cas2</fullName>
        <ecNumber evidence="8">3.1.-.-</ecNumber>
    </recommendedName>
</protein>
<proteinExistence type="inferred from homology"/>
<dbReference type="PANTHER" id="PTHR34405:SF3">
    <property type="entry name" value="CRISPR-ASSOCIATED ENDORIBONUCLEASE CAS2 3"/>
    <property type="match status" value="1"/>
</dbReference>
<organism evidence="9 10">
    <name type="scientific">Methanothrix harundinacea</name>
    <dbReference type="NCBI Taxonomy" id="301375"/>
    <lineage>
        <taxon>Archaea</taxon>
        <taxon>Methanobacteriati</taxon>
        <taxon>Methanobacteriota</taxon>
        <taxon>Stenosarchaea group</taxon>
        <taxon>Methanomicrobia</taxon>
        <taxon>Methanotrichales</taxon>
        <taxon>Methanotrichaceae</taxon>
        <taxon>Methanothrix</taxon>
    </lineage>
</organism>
<dbReference type="GO" id="GO:0051607">
    <property type="term" value="P:defense response to virus"/>
    <property type="evidence" value="ECO:0007669"/>
    <property type="project" value="UniProtKB-UniRule"/>
</dbReference>
<keyword evidence="5 8" id="KW-0378">Hydrolase</keyword>
<keyword evidence="6 8" id="KW-0460">Magnesium</keyword>
<evidence type="ECO:0000256" key="8">
    <source>
        <dbReference type="HAMAP-Rule" id="MF_01471"/>
    </source>
</evidence>
<evidence type="ECO:0000256" key="3">
    <source>
        <dbReference type="ARBA" id="ARBA00022723"/>
    </source>
</evidence>
<evidence type="ECO:0000256" key="2">
    <source>
        <dbReference type="ARBA" id="ARBA00022722"/>
    </source>
</evidence>
<comment type="cofactor">
    <cofactor evidence="1 8">
        <name>Mg(2+)</name>
        <dbReference type="ChEBI" id="CHEBI:18420"/>
    </cofactor>
</comment>
<name>A0A101IHP8_9EURY</name>
<dbReference type="NCBIfam" id="TIGR01573">
    <property type="entry name" value="cas2"/>
    <property type="match status" value="1"/>
</dbReference>
<evidence type="ECO:0000256" key="5">
    <source>
        <dbReference type="ARBA" id="ARBA00022801"/>
    </source>
</evidence>
<accession>A0A101IHP8</accession>
<comment type="similarity">
    <text evidence="8">Belongs to the CRISPR-associated endoribonuclease Cas2 protein family.</text>
</comment>
<dbReference type="EMBL" id="LGHB01000035">
    <property type="protein sequence ID" value="KUK95386.1"/>
    <property type="molecule type" value="Genomic_DNA"/>
</dbReference>
<dbReference type="Gene3D" id="3.30.70.240">
    <property type="match status" value="1"/>
</dbReference>
<evidence type="ECO:0000256" key="4">
    <source>
        <dbReference type="ARBA" id="ARBA00022759"/>
    </source>
</evidence>
<dbReference type="GO" id="GO:0046872">
    <property type="term" value="F:metal ion binding"/>
    <property type="evidence" value="ECO:0007669"/>
    <property type="project" value="UniProtKB-UniRule"/>
</dbReference>
<dbReference type="HAMAP" id="MF_01471">
    <property type="entry name" value="Cas2"/>
    <property type="match status" value="1"/>
</dbReference>
<dbReference type="Proteomes" id="UP000053961">
    <property type="component" value="Unassembled WGS sequence"/>
</dbReference>
<evidence type="ECO:0000256" key="7">
    <source>
        <dbReference type="ARBA" id="ARBA00023118"/>
    </source>
</evidence>
<dbReference type="GO" id="GO:0043571">
    <property type="term" value="P:maintenance of CRISPR repeat elements"/>
    <property type="evidence" value="ECO:0007669"/>
    <property type="project" value="UniProtKB-UniRule"/>
</dbReference>
<keyword evidence="2 8" id="KW-0540">Nuclease</keyword>
<comment type="function">
    <text evidence="8">CRISPR (clustered regularly interspaced short palindromic repeat), is an adaptive immune system that provides protection against mobile genetic elements (viruses, transposable elements and conjugative plasmids). CRISPR clusters contain sequences complementary to antecedent mobile elements and target invading nucleic acids. CRISPR clusters are transcribed and processed into CRISPR RNA (crRNA). Functions as a ssRNA-specific endoribonuclease. Involved in the integration of spacer DNA into the CRISPR cassette.</text>
</comment>
<evidence type="ECO:0000256" key="1">
    <source>
        <dbReference type="ARBA" id="ARBA00001946"/>
    </source>
</evidence>
<dbReference type="InterPro" id="IPR021127">
    <property type="entry name" value="CRISPR_associated_Cas2"/>
</dbReference>
<keyword evidence="7 8" id="KW-0051">Antiviral defense</keyword>
<dbReference type="Pfam" id="PF09827">
    <property type="entry name" value="CRISPR_Cas2"/>
    <property type="match status" value="1"/>
</dbReference>
<comment type="caution">
    <text evidence="9">The sequence shown here is derived from an EMBL/GenBank/DDBJ whole genome shotgun (WGS) entry which is preliminary data.</text>
</comment>
<dbReference type="GO" id="GO:0016787">
    <property type="term" value="F:hydrolase activity"/>
    <property type="evidence" value="ECO:0007669"/>
    <property type="project" value="UniProtKB-KW"/>
</dbReference>
<evidence type="ECO:0000313" key="10">
    <source>
        <dbReference type="Proteomes" id="UP000053961"/>
    </source>
</evidence>
<dbReference type="InterPro" id="IPR019199">
    <property type="entry name" value="Virulence_VapD/CRISPR_Cas2"/>
</dbReference>
<dbReference type="PATRIC" id="fig|301375.6.peg.1280"/>
<feature type="binding site" evidence="8">
    <location>
        <position position="8"/>
    </location>
    <ligand>
        <name>Mg(2+)</name>
        <dbReference type="ChEBI" id="CHEBI:18420"/>
        <note>catalytic</note>
    </ligand>
</feature>
<comment type="subunit">
    <text evidence="8">Homodimer, forms a heterotetramer with a Cas1 homodimer.</text>
</comment>
<dbReference type="PANTHER" id="PTHR34405">
    <property type="entry name" value="CRISPR-ASSOCIATED ENDORIBONUCLEASE CAS2"/>
    <property type="match status" value="1"/>
</dbReference>
<gene>
    <name evidence="8" type="primary">cas2</name>
    <name evidence="9" type="ORF">XE07_1845</name>
</gene>
<dbReference type="CDD" id="cd09725">
    <property type="entry name" value="Cas2_I_II_III"/>
    <property type="match status" value="1"/>
</dbReference>
<dbReference type="SUPFAM" id="SSF143430">
    <property type="entry name" value="TTP0101/SSO1404-like"/>
    <property type="match status" value="1"/>
</dbReference>
<dbReference type="GO" id="GO:0004521">
    <property type="term" value="F:RNA endonuclease activity"/>
    <property type="evidence" value="ECO:0007669"/>
    <property type="project" value="InterPro"/>
</dbReference>
<evidence type="ECO:0000313" key="9">
    <source>
        <dbReference type="EMBL" id="KUK95386.1"/>
    </source>
</evidence>
<dbReference type="EC" id="3.1.-.-" evidence="8"/>
<keyword evidence="3 8" id="KW-0479">Metal-binding</keyword>
<keyword evidence="4 8" id="KW-0255">Endonuclease</keyword>